<evidence type="ECO:0000256" key="4">
    <source>
        <dbReference type="HAMAP-Rule" id="MF_01366"/>
    </source>
</evidence>
<dbReference type="InterPro" id="IPR005755">
    <property type="entry name" value="Ribosomal_uL13_euk/arc"/>
</dbReference>
<proteinExistence type="inferred from homology"/>
<protein>
    <recommendedName>
        <fullName evidence="4">Large ribosomal subunit protein uL13</fullName>
    </recommendedName>
</protein>
<dbReference type="Proteomes" id="UP000509441">
    <property type="component" value="Chromosome"/>
</dbReference>
<dbReference type="Gene3D" id="3.90.1180.10">
    <property type="entry name" value="Ribosomal protein L13"/>
    <property type="match status" value="1"/>
</dbReference>
<dbReference type="NCBIfam" id="TIGR01077">
    <property type="entry name" value="L13_A_E"/>
    <property type="match status" value="1"/>
</dbReference>
<dbReference type="KEGG" id="nox:C5F49_02310"/>
<dbReference type="InterPro" id="IPR036899">
    <property type="entry name" value="Ribosomal_uL13_sf"/>
</dbReference>
<dbReference type="EMBL" id="CP026994">
    <property type="protein sequence ID" value="QLH04277.1"/>
    <property type="molecule type" value="Genomic_DNA"/>
</dbReference>
<dbReference type="SUPFAM" id="SSF52161">
    <property type="entry name" value="Ribosomal protein L13"/>
    <property type="match status" value="1"/>
</dbReference>
<accession>A0A7D5R2V4</accession>
<reference evidence="5 6" key="1">
    <citation type="submission" date="2018-02" db="EMBL/GenBank/DDBJ databases">
        <title>Complete genome of Nitrosopumilus oxyclinae HCE1.</title>
        <authorList>
            <person name="Qin W."/>
            <person name="Zheng Y."/>
            <person name="Stahl D.A."/>
        </authorList>
    </citation>
    <scope>NUCLEOTIDE SEQUENCE [LARGE SCALE GENOMIC DNA]</scope>
    <source>
        <strain evidence="5 6">HCE1</strain>
    </source>
</reference>
<comment type="function">
    <text evidence="4">This protein is one of the early assembly proteins of the 50S ribosomal subunit, although it is not seen to bind rRNA by itself. It is important during the early stages of 50S assembly.</text>
</comment>
<comment type="similarity">
    <text evidence="1 4">Belongs to the universal ribosomal protein uL13 family.</text>
</comment>
<dbReference type="HAMAP" id="MF_01366">
    <property type="entry name" value="Ribosomal_uL13"/>
    <property type="match status" value="1"/>
</dbReference>
<name>A0A7D5R2V4_9ARCH</name>
<keyword evidence="3 4" id="KW-0687">Ribonucleoprotein</keyword>
<dbReference type="PANTHER" id="PTHR11545">
    <property type="entry name" value="RIBOSOMAL PROTEIN L13"/>
    <property type="match status" value="1"/>
</dbReference>
<evidence type="ECO:0000313" key="6">
    <source>
        <dbReference type="Proteomes" id="UP000509441"/>
    </source>
</evidence>
<evidence type="ECO:0000256" key="3">
    <source>
        <dbReference type="ARBA" id="ARBA00023274"/>
    </source>
</evidence>
<dbReference type="InterPro" id="IPR005822">
    <property type="entry name" value="Ribosomal_uL13"/>
</dbReference>
<dbReference type="GO" id="GO:0003735">
    <property type="term" value="F:structural constituent of ribosome"/>
    <property type="evidence" value="ECO:0007669"/>
    <property type="project" value="UniProtKB-UniRule"/>
</dbReference>
<gene>
    <name evidence="5" type="primary">rplM</name>
    <name evidence="4" type="synonym">rpl13</name>
    <name evidence="5" type="ORF">C5F49_02310</name>
</gene>
<dbReference type="OrthoDB" id="7668at2157"/>
<dbReference type="PIRSF" id="PIRSF002181">
    <property type="entry name" value="Ribosomal_L13"/>
    <property type="match status" value="1"/>
</dbReference>
<sequence>MANGRINRPAGRNSNTSKQEVVIRTDRPIVVDATNHIAGRLASNVAKLLMQGHRVSVVNCEKIMMSGTRSNQIKEQREFLEINSIINYKHGPVHYRRPDTLMAKMIRQMLPYDRKPSGKEAHQRLRTYIGSPQEIKSLEKIQFEKALIRKTASNYTALGELCRIIGWTE</sequence>
<dbReference type="Pfam" id="PF00572">
    <property type="entry name" value="Ribosomal_L13"/>
    <property type="match status" value="1"/>
</dbReference>
<evidence type="ECO:0000256" key="1">
    <source>
        <dbReference type="ARBA" id="ARBA00006227"/>
    </source>
</evidence>
<dbReference type="InterPro" id="IPR005823">
    <property type="entry name" value="Ribosomal_uL13_bac-type"/>
</dbReference>
<organism evidence="5 6">
    <name type="scientific">Nitrosopumilus oxyclinae</name>
    <dbReference type="NCBI Taxonomy" id="1959104"/>
    <lineage>
        <taxon>Archaea</taxon>
        <taxon>Nitrososphaerota</taxon>
        <taxon>Nitrososphaeria</taxon>
        <taxon>Nitrosopumilales</taxon>
        <taxon>Nitrosopumilaceae</taxon>
        <taxon>Nitrosopumilus</taxon>
    </lineage>
</organism>
<keyword evidence="2 4" id="KW-0689">Ribosomal protein</keyword>
<dbReference type="GO" id="GO:0006412">
    <property type="term" value="P:translation"/>
    <property type="evidence" value="ECO:0007669"/>
    <property type="project" value="UniProtKB-UniRule"/>
</dbReference>
<dbReference type="PANTHER" id="PTHR11545:SF3">
    <property type="entry name" value="LARGE RIBOSOMAL SUBUNIT PROTEIN UL13"/>
    <property type="match status" value="1"/>
</dbReference>
<dbReference type="GO" id="GO:0022625">
    <property type="term" value="C:cytosolic large ribosomal subunit"/>
    <property type="evidence" value="ECO:0007669"/>
    <property type="project" value="UniProtKB-UniRule"/>
</dbReference>
<dbReference type="GO" id="GO:0003729">
    <property type="term" value="F:mRNA binding"/>
    <property type="evidence" value="ECO:0007669"/>
    <property type="project" value="TreeGrafter"/>
</dbReference>
<dbReference type="CDD" id="cd00392">
    <property type="entry name" value="Ribosomal_L13"/>
    <property type="match status" value="1"/>
</dbReference>
<dbReference type="RefSeq" id="WP_179363154.1">
    <property type="nucleotide sequence ID" value="NZ_CP026994.1"/>
</dbReference>
<evidence type="ECO:0000256" key="2">
    <source>
        <dbReference type="ARBA" id="ARBA00022980"/>
    </source>
</evidence>
<keyword evidence="6" id="KW-1185">Reference proteome</keyword>
<dbReference type="GeneID" id="56060748"/>
<dbReference type="GO" id="GO:0017148">
    <property type="term" value="P:negative regulation of translation"/>
    <property type="evidence" value="ECO:0007669"/>
    <property type="project" value="TreeGrafter"/>
</dbReference>
<dbReference type="AlphaFoldDB" id="A0A7D5R2V4"/>
<evidence type="ECO:0000313" key="5">
    <source>
        <dbReference type="EMBL" id="QLH04277.1"/>
    </source>
</evidence>
<comment type="subunit">
    <text evidence="4">Part of the 50S ribosomal subunit.</text>
</comment>